<dbReference type="Pfam" id="PF02743">
    <property type="entry name" value="dCache_1"/>
    <property type="match status" value="1"/>
</dbReference>
<feature type="transmembrane region" description="Helical" evidence="11">
    <location>
        <begin position="337"/>
        <end position="360"/>
    </location>
</feature>
<keyword evidence="4 11" id="KW-0812">Transmembrane</keyword>
<keyword evidence="6 11" id="KW-0472">Membrane</keyword>
<proteinExistence type="inferred from homology"/>
<feature type="domain" description="HAMP" evidence="13">
    <location>
        <begin position="361"/>
        <end position="413"/>
    </location>
</feature>
<dbReference type="Gene3D" id="6.10.340.10">
    <property type="match status" value="1"/>
</dbReference>
<dbReference type="CDD" id="cd06225">
    <property type="entry name" value="HAMP"/>
    <property type="match status" value="1"/>
</dbReference>
<dbReference type="SMART" id="SM00304">
    <property type="entry name" value="HAMP"/>
    <property type="match status" value="1"/>
</dbReference>
<evidence type="ECO:0000256" key="3">
    <source>
        <dbReference type="ARBA" id="ARBA00022500"/>
    </source>
</evidence>
<dbReference type="PANTHER" id="PTHR32089">
    <property type="entry name" value="METHYL-ACCEPTING CHEMOTAXIS PROTEIN MCPB"/>
    <property type="match status" value="1"/>
</dbReference>
<reference evidence="15" key="1">
    <citation type="journal article" date="2019" name="Int. J. Syst. Evol. Microbiol.">
        <title>The Global Catalogue of Microorganisms (GCM) 10K type strain sequencing project: providing services to taxonomists for standard genome sequencing and annotation.</title>
        <authorList>
            <consortium name="The Broad Institute Genomics Platform"/>
            <consortium name="The Broad Institute Genome Sequencing Center for Infectious Disease"/>
            <person name="Wu L."/>
            <person name="Ma J."/>
        </authorList>
    </citation>
    <scope>NUCLEOTIDE SEQUENCE [LARGE SCALE GENOMIC DNA]</scope>
    <source>
        <strain evidence="15">JCM 18657</strain>
    </source>
</reference>
<dbReference type="Pfam" id="PF00015">
    <property type="entry name" value="MCPsignal"/>
    <property type="match status" value="1"/>
</dbReference>
<dbReference type="PROSITE" id="PS50111">
    <property type="entry name" value="CHEMOTAXIS_TRANSDUC_2"/>
    <property type="match status" value="1"/>
</dbReference>
<dbReference type="InterPro" id="IPR033479">
    <property type="entry name" value="dCache_1"/>
</dbReference>
<evidence type="ECO:0000256" key="7">
    <source>
        <dbReference type="ARBA" id="ARBA00023224"/>
    </source>
</evidence>
<dbReference type="RefSeq" id="WP_138789022.1">
    <property type="nucleotide sequence ID" value="NZ_JBHTGQ010000002.1"/>
</dbReference>
<evidence type="ECO:0000313" key="15">
    <source>
        <dbReference type="Proteomes" id="UP001596528"/>
    </source>
</evidence>
<dbReference type="SUPFAM" id="SSF58104">
    <property type="entry name" value="Methyl-accepting chemotaxis protein (MCP) signaling domain"/>
    <property type="match status" value="1"/>
</dbReference>
<evidence type="ECO:0000256" key="9">
    <source>
        <dbReference type="PROSITE-ProRule" id="PRU00284"/>
    </source>
</evidence>
<comment type="similarity">
    <text evidence="8">Belongs to the methyl-accepting chemotaxis (MCP) protein family.</text>
</comment>
<keyword evidence="2" id="KW-1003">Cell membrane</keyword>
<dbReference type="Pfam" id="PF00672">
    <property type="entry name" value="HAMP"/>
    <property type="match status" value="1"/>
</dbReference>
<evidence type="ECO:0000256" key="10">
    <source>
        <dbReference type="SAM" id="Coils"/>
    </source>
</evidence>
<feature type="transmembrane region" description="Helical" evidence="11">
    <location>
        <begin position="54"/>
        <end position="76"/>
    </location>
</feature>
<comment type="subcellular location">
    <subcellularLocation>
        <location evidence="1">Cell membrane</location>
        <topology evidence="1">Multi-pass membrane protein</topology>
    </subcellularLocation>
</comment>
<dbReference type="Proteomes" id="UP001596528">
    <property type="component" value="Unassembled WGS sequence"/>
</dbReference>
<evidence type="ECO:0000256" key="4">
    <source>
        <dbReference type="ARBA" id="ARBA00022692"/>
    </source>
</evidence>
<protein>
    <submittedName>
        <fullName evidence="14">Methyl-accepting chemotaxis protein</fullName>
    </submittedName>
</protein>
<dbReference type="InterPro" id="IPR004089">
    <property type="entry name" value="MCPsignal_dom"/>
</dbReference>
<feature type="domain" description="Methyl-accepting transducer" evidence="12">
    <location>
        <begin position="432"/>
        <end position="682"/>
    </location>
</feature>
<evidence type="ECO:0000256" key="1">
    <source>
        <dbReference type="ARBA" id="ARBA00004651"/>
    </source>
</evidence>
<evidence type="ECO:0000259" key="12">
    <source>
        <dbReference type="PROSITE" id="PS50111"/>
    </source>
</evidence>
<evidence type="ECO:0000256" key="6">
    <source>
        <dbReference type="ARBA" id="ARBA00023136"/>
    </source>
</evidence>
<keyword evidence="15" id="KW-1185">Reference proteome</keyword>
<dbReference type="PROSITE" id="PS50885">
    <property type="entry name" value="HAMP"/>
    <property type="match status" value="1"/>
</dbReference>
<keyword evidence="5 11" id="KW-1133">Transmembrane helix</keyword>
<evidence type="ECO:0000256" key="5">
    <source>
        <dbReference type="ARBA" id="ARBA00022989"/>
    </source>
</evidence>
<organism evidence="14 15">
    <name type="scientific">Paenibacillus thermoaerophilus</name>
    <dbReference type="NCBI Taxonomy" id="1215385"/>
    <lineage>
        <taxon>Bacteria</taxon>
        <taxon>Bacillati</taxon>
        <taxon>Bacillota</taxon>
        <taxon>Bacilli</taxon>
        <taxon>Bacillales</taxon>
        <taxon>Paenibacillaceae</taxon>
        <taxon>Paenibacillus</taxon>
    </lineage>
</organism>
<accession>A0ABW2UX93</accession>
<gene>
    <name evidence="14" type="ORF">ACFQWB_00805</name>
</gene>
<dbReference type="Gene3D" id="3.30.450.20">
    <property type="entry name" value="PAS domain"/>
    <property type="match status" value="1"/>
</dbReference>
<comment type="caution">
    <text evidence="14">The sequence shown here is derived from an EMBL/GenBank/DDBJ whole genome shotgun (WGS) entry which is preliminary data.</text>
</comment>
<keyword evidence="3" id="KW-0145">Chemotaxis</keyword>
<evidence type="ECO:0000256" key="11">
    <source>
        <dbReference type="SAM" id="Phobius"/>
    </source>
</evidence>
<dbReference type="Gene3D" id="1.10.287.950">
    <property type="entry name" value="Methyl-accepting chemotaxis protein"/>
    <property type="match status" value="1"/>
</dbReference>
<evidence type="ECO:0000313" key="14">
    <source>
        <dbReference type="EMBL" id="MFC7748484.1"/>
    </source>
</evidence>
<sequence length="719" mass="77649">MKKQWKNWSEKGQRLLEKTKRNIAEGGGGKSESIRESIKGLSRISLTNSVGTKLFLIMLVSIVSIVLVVGLVSYAISKDTIKNKVAQSSEEAVVQASEKLDLLFKGYEEVTMQLMVNKDIQELLNVYESTAESSFDRLETRRKIGDVMNNFYLTNNTFNSMTILDMKGRTIQSAGSANFGETTGEEAWFKQIVDAGGQAVWLDTKPNGYSGGGGGSTAPSFAVGRLIRSQVSGNLTAVLLAEIKVTALSDQLRELTFGGNGISLMIGKEGKIAVHQDFAKIGEDSPVSIEVNEENPRGAVTDDNLESLVAYNRSPLTGWTLIGIVPEADLVKEAGRIFIVTIVSVLVAAAVAAVLGMWVVRMVGRPLAQLRDLMQEGASGNLTVRMQAKSRDEIGQVSISFNQMMGQISELVRRSNQSALEVLNTSSELSEAARKTALSAREIATATEEIATGATSLAVESEKGNEMTTAIGEQMQKVIASNLDMGRAAAEVQQSSEQGTAYMAGLIGKTNETETMTREMSERVDKLKESAGSIRKILGMLENITKQTNILSLNATIEAARAGAAGKGFMVVADEIRKLADQSRESINVVGQITDAIQREVDSTVESLASAQPLFREQVAAVREADAIFRQVQERMLQFIQQLDETSASIAMLDNSQQVLSNAMANVSAVAQEASATSEEVASLSNEQTNISASLVRQAETLEQLSKSLQDQLAKFRVD</sequence>
<keyword evidence="7 9" id="KW-0807">Transducer</keyword>
<dbReference type="PANTHER" id="PTHR32089:SF112">
    <property type="entry name" value="LYSOZYME-LIKE PROTEIN-RELATED"/>
    <property type="match status" value="1"/>
</dbReference>
<keyword evidence="10" id="KW-0175">Coiled coil</keyword>
<evidence type="ECO:0000259" key="13">
    <source>
        <dbReference type="PROSITE" id="PS50885"/>
    </source>
</evidence>
<dbReference type="InterPro" id="IPR003660">
    <property type="entry name" value="HAMP_dom"/>
</dbReference>
<dbReference type="EMBL" id="JBHTGQ010000002">
    <property type="protein sequence ID" value="MFC7748484.1"/>
    <property type="molecule type" value="Genomic_DNA"/>
</dbReference>
<evidence type="ECO:0000256" key="8">
    <source>
        <dbReference type="ARBA" id="ARBA00029447"/>
    </source>
</evidence>
<feature type="coiled-coil region" evidence="10">
    <location>
        <begin position="692"/>
        <end position="719"/>
    </location>
</feature>
<evidence type="ECO:0000256" key="2">
    <source>
        <dbReference type="ARBA" id="ARBA00022475"/>
    </source>
</evidence>
<name>A0ABW2UX93_9BACL</name>
<dbReference type="SMART" id="SM00283">
    <property type="entry name" value="MA"/>
    <property type="match status" value="1"/>
</dbReference>
<dbReference type="CDD" id="cd12912">
    <property type="entry name" value="PDC2_MCP_like"/>
    <property type="match status" value="1"/>
</dbReference>